<evidence type="ECO:0000256" key="1">
    <source>
        <dbReference type="SAM" id="MobiDB-lite"/>
    </source>
</evidence>
<feature type="compositionally biased region" description="Low complexity" evidence="1">
    <location>
        <begin position="159"/>
        <end position="170"/>
    </location>
</feature>
<reference evidence="2 3" key="1">
    <citation type="submission" date="2018-04" db="EMBL/GenBank/DDBJ databases">
        <authorList>
            <person name="Vogel A."/>
        </authorList>
    </citation>
    <scope>NUCLEOTIDE SEQUENCE [LARGE SCALE GENOMIC DNA]</scope>
</reference>
<proteinExistence type="predicted"/>
<keyword evidence="3" id="KW-1185">Reference proteome</keyword>
<feature type="compositionally biased region" description="Basic and acidic residues" evidence="1">
    <location>
        <begin position="177"/>
        <end position="189"/>
    </location>
</feature>
<gene>
    <name evidence="2" type="ORF">CCAM_LOCUS33148</name>
</gene>
<feature type="region of interest" description="Disordered" evidence="1">
    <location>
        <begin position="145"/>
        <end position="189"/>
    </location>
</feature>
<dbReference type="Proteomes" id="UP000595140">
    <property type="component" value="Unassembled WGS sequence"/>
</dbReference>
<feature type="compositionally biased region" description="Low complexity" evidence="1">
    <location>
        <begin position="107"/>
        <end position="116"/>
    </location>
</feature>
<evidence type="ECO:0000313" key="3">
    <source>
        <dbReference type="Proteomes" id="UP000595140"/>
    </source>
</evidence>
<evidence type="ECO:0000313" key="2">
    <source>
        <dbReference type="EMBL" id="VFQ91372.1"/>
    </source>
</evidence>
<feature type="region of interest" description="Disordered" evidence="1">
    <location>
        <begin position="100"/>
        <end position="123"/>
    </location>
</feature>
<name>A0A484MR40_9ASTE</name>
<dbReference type="PANTHER" id="PTHR34355:SF9">
    <property type="entry name" value="JOSEPHIN-LIKE PROTEIN"/>
    <property type="match status" value="1"/>
</dbReference>
<dbReference type="EMBL" id="OOIL02004368">
    <property type="protein sequence ID" value="VFQ91372.1"/>
    <property type="molecule type" value="Genomic_DNA"/>
</dbReference>
<sequence>MRLQSMVHAENYHSLVEFAEWIANIGDGNVGDEKDGCAKIVLPDDIVLKYCNDPIEAIVQSTYPDFNIIANDPSYLQHRAILAPTLDVVDAVNDYMTSKNVKEESKTSSSDTKTTTSPPPGIRRLKILGGKMVAAAALGMAVVSSLHGKRRRSPKGSRKVTSSSSESTGKSGRRRPPAAEDSQRSEAIDDCIKFINSSSSSSYLH</sequence>
<dbReference type="PANTHER" id="PTHR34355">
    <property type="entry name" value="JOSEPHIN-LIKE PROTEIN"/>
    <property type="match status" value="1"/>
</dbReference>
<dbReference type="AlphaFoldDB" id="A0A484MR40"/>
<dbReference type="OrthoDB" id="1726813at2759"/>
<accession>A0A484MR40</accession>
<protein>
    <submittedName>
        <fullName evidence="2">Uncharacterized protein</fullName>
    </submittedName>
</protein>
<organism evidence="2 3">
    <name type="scientific">Cuscuta campestris</name>
    <dbReference type="NCBI Taxonomy" id="132261"/>
    <lineage>
        <taxon>Eukaryota</taxon>
        <taxon>Viridiplantae</taxon>
        <taxon>Streptophyta</taxon>
        <taxon>Embryophyta</taxon>
        <taxon>Tracheophyta</taxon>
        <taxon>Spermatophyta</taxon>
        <taxon>Magnoliopsida</taxon>
        <taxon>eudicotyledons</taxon>
        <taxon>Gunneridae</taxon>
        <taxon>Pentapetalae</taxon>
        <taxon>asterids</taxon>
        <taxon>lamiids</taxon>
        <taxon>Solanales</taxon>
        <taxon>Convolvulaceae</taxon>
        <taxon>Cuscuteae</taxon>
        <taxon>Cuscuta</taxon>
        <taxon>Cuscuta subgen. Grammica</taxon>
        <taxon>Cuscuta sect. Cleistogrammica</taxon>
    </lineage>
</organism>
<feature type="compositionally biased region" description="Basic residues" evidence="1">
    <location>
        <begin position="147"/>
        <end position="158"/>
    </location>
</feature>